<proteinExistence type="inferred from homology"/>
<reference evidence="9 10" key="1">
    <citation type="journal article" date="2016" name="Nat. Commun.">
        <title>Thousands of microbial genomes shed light on interconnected biogeochemical processes in an aquifer system.</title>
        <authorList>
            <person name="Anantharaman K."/>
            <person name="Brown C.T."/>
            <person name="Hug L.A."/>
            <person name="Sharon I."/>
            <person name="Castelle C.J."/>
            <person name="Probst A.J."/>
            <person name="Thomas B.C."/>
            <person name="Singh A."/>
            <person name="Wilkins M.J."/>
            <person name="Karaoz U."/>
            <person name="Brodie E.L."/>
            <person name="Williams K.H."/>
            <person name="Hubbard S.S."/>
            <person name="Banfield J.F."/>
        </authorList>
    </citation>
    <scope>NUCLEOTIDE SEQUENCE [LARGE SCALE GENOMIC DNA]</scope>
</reference>
<dbReference type="PIRSF" id="PIRSF001467">
    <property type="entry name" value="Peptidylpro_ismrse"/>
    <property type="match status" value="1"/>
</dbReference>
<comment type="similarity">
    <text evidence="3 7">Belongs to the cyclophilin-type PPIase family.</text>
</comment>
<dbReference type="Proteomes" id="UP000176682">
    <property type="component" value="Unassembled WGS sequence"/>
</dbReference>
<accession>A0A1F5FHG7</accession>
<dbReference type="InterPro" id="IPR024936">
    <property type="entry name" value="Cyclophilin-type_PPIase"/>
</dbReference>
<dbReference type="AlphaFoldDB" id="A0A1F5FHG7"/>
<keyword evidence="5 7" id="KW-0697">Rotamase</keyword>
<evidence type="ECO:0000259" key="8">
    <source>
        <dbReference type="PROSITE" id="PS50072"/>
    </source>
</evidence>
<organism evidence="9 10">
    <name type="scientific">Candidatus Collierbacteria bacterium RIFOXYB1_FULL_49_13</name>
    <dbReference type="NCBI Taxonomy" id="1817728"/>
    <lineage>
        <taxon>Bacteria</taxon>
        <taxon>Candidatus Collieribacteriota</taxon>
    </lineage>
</organism>
<sequence>MTPGQQLFAAINTSQGAIKVQLFYDKAPVTVANFVGLAEGKIEWLDPRDGQIKKNAPLYNGVVFHRIIKGFMIQGGDPKGDGTGGPGYKFQDEISPDLKFDSAGLLAMANSGPNTNGSQFFITHAPTEWLDGKHTIFGKVVEGLDVVDKIANTPTDTEGKPNIDIVINELTIIRQ</sequence>
<dbReference type="EC" id="5.2.1.8" evidence="7"/>
<dbReference type="EMBL" id="MFAM01000027">
    <property type="protein sequence ID" value="OGD79053.1"/>
    <property type="molecule type" value="Genomic_DNA"/>
</dbReference>
<name>A0A1F5FHG7_9BACT</name>
<dbReference type="InterPro" id="IPR029000">
    <property type="entry name" value="Cyclophilin-like_dom_sf"/>
</dbReference>
<dbReference type="Gene3D" id="2.40.100.10">
    <property type="entry name" value="Cyclophilin-like"/>
    <property type="match status" value="1"/>
</dbReference>
<evidence type="ECO:0000256" key="2">
    <source>
        <dbReference type="ARBA" id="ARBA00004496"/>
    </source>
</evidence>
<dbReference type="InterPro" id="IPR002130">
    <property type="entry name" value="Cyclophilin-type_PPIase_dom"/>
</dbReference>
<evidence type="ECO:0000256" key="1">
    <source>
        <dbReference type="ARBA" id="ARBA00002388"/>
    </source>
</evidence>
<gene>
    <name evidence="9" type="ORF">A2368_00675</name>
</gene>
<dbReference type="InterPro" id="IPR020892">
    <property type="entry name" value="Cyclophilin-type_PPIase_CS"/>
</dbReference>
<dbReference type="InterPro" id="IPR044666">
    <property type="entry name" value="Cyclophilin_A-like"/>
</dbReference>
<keyword evidence="6 7" id="KW-0413">Isomerase</keyword>
<protein>
    <recommendedName>
        <fullName evidence="7">Peptidyl-prolyl cis-trans isomerase</fullName>
        <shortName evidence="7">PPIase</shortName>
        <ecNumber evidence="7">5.2.1.8</ecNumber>
    </recommendedName>
</protein>
<evidence type="ECO:0000256" key="7">
    <source>
        <dbReference type="RuleBase" id="RU363019"/>
    </source>
</evidence>
<dbReference type="PRINTS" id="PR00153">
    <property type="entry name" value="CSAPPISMRASE"/>
</dbReference>
<comment type="caution">
    <text evidence="9">The sequence shown here is derived from an EMBL/GenBank/DDBJ whole genome shotgun (WGS) entry which is preliminary data.</text>
</comment>
<dbReference type="CDD" id="cd00317">
    <property type="entry name" value="cyclophilin"/>
    <property type="match status" value="1"/>
</dbReference>
<evidence type="ECO:0000256" key="5">
    <source>
        <dbReference type="ARBA" id="ARBA00023110"/>
    </source>
</evidence>
<evidence type="ECO:0000256" key="3">
    <source>
        <dbReference type="ARBA" id="ARBA00007365"/>
    </source>
</evidence>
<comment type="function">
    <text evidence="1 7">PPIases accelerate the folding of proteins. It catalyzes the cis-trans isomerization of proline imidic peptide bonds in oligopeptides.</text>
</comment>
<dbReference type="PROSITE" id="PS00170">
    <property type="entry name" value="CSA_PPIASE_1"/>
    <property type="match status" value="1"/>
</dbReference>
<comment type="catalytic activity">
    <reaction evidence="7">
        <text>[protein]-peptidylproline (omega=180) = [protein]-peptidylproline (omega=0)</text>
        <dbReference type="Rhea" id="RHEA:16237"/>
        <dbReference type="Rhea" id="RHEA-COMP:10747"/>
        <dbReference type="Rhea" id="RHEA-COMP:10748"/>
        <dbReference type="ChEBI" id="CHEBI:83833"/>
        <dbReference type="ChEBI" id="CHEBI:83834"/>
        <dbReference type="EC" id="5.2.1.8"/>
    </reaction>
</comment>
<dbReference type="FunFam" id="2.40.100.10:FF:000028">
    <property type="entry name" value="Peptidyl-prolyl cis-trans isomerase"/>
    <property type="match status" value="1"/>
</dbReference>
<dbReference type="Pfam" id="PF00160">
    <property type="entry name" value="Pro_isomerase"/>
    <property type="match status" value="1"/>
</dbReference>
<evidence type="ECO:0000313" key="9">
    <source>
        <dbReference type="EMBL" id="OGD79053.1"/>
    </source>
</evidence>
<dbReference type="SUPFAM" id="SSF50891">
    <property type="entry name" value="Cyclophilin-like"/>
    <property type="match status" value="1"/>
</dbReference>
<evidence type="ECO:0000313" key="10">
    <source>
        <dbReference type="Proteomes" id="UP000176682"/>
    </source>
</evidence>
<comment type="subcellular location">
    <subcellularLocation>
        <location evidence="2">Cytoplasm</location>
    </subcellularLocation>
</comment>
<evidence type="ECO:0000256" key="4">
    <source>
        <dbReference type="ARBA" id="ARBA00022490"/>
    </source>
</evidence>
<dbReference type="GO" id="GO:0006457">
    <property type="term" value="P:protein folding"/>
    <property type="evidence" value="ECO:0007669"/>
    <property type="project" value="InterPro"/>
</dbReference>
<feature type="domain" description="PPIase cyclophilin-type" evidence="8">
    <location>
        <begin position="16"/>
        <end position="172"/>
    </location>
</feature>
<evidence type="ECO:0000256" key="6">
    <source>
        <dbReference type="ARBA" id="ARBA00023235"/>
    </source>
</evidence>
<dbReference type="PANTHER" id="PTHR45625:SF4">
    <property type="entry name" value="PEPTIDYLPROLYL ISOMERASE DOMAIN AND WD REPEAT-CONTAINING PROTEIN 1"/>
    <property type="match status" value="1"/>
</dbReference>
<keyword evidence="4" id="KW-0963">Cytoplasm</keyword>
<dbReference type="GO" id="GO:0005737">
    <property type="term" value="C:cytoplasm"/>
    <property type="evidence" value="ECO:0007669"/>
    <property type="project" value="UniProtKB-SubCell"/>
</dbReference>
<dbReference type="PROSITE" id="PS50072">
    <property type="entry name" value="CSA_PPIASE_2"/>
    <property type="match status" value="1"/>
</dbReference>
<dbReference type="GO" id="GO:0003755">
    <property type="term" value="F:peptidyl-prolyl cis-trans isomerase activity"/>
    <property type="evidence" value="ECO:0007669"/>
    <property type="project" value="UniProtKB-UniRule"/>
</dbReference>
<dbReference type="PANTHER" id="PTHR45625">
    <property type="entry name" value="PEPTIDYL-PROLYL CIS-TRANS ISOMERASE-RELATED"/>
    <property type="match status" value="1"/>
</dbReference>